<dbReference type="SMART" id="SM00490">
    <property type="entry name" value="HELICc"/>
    <property type="match status" value="1"/>
</dbReference>
<dbReference type="PROSITE" id="PS51194">
    <property type="entry name" value="HELICASE_CTER"/>
    <property type="match status" value="1"/>
</dbReference>
<dbReference type="GO" id="GO:0003677">
    <property type="term" value="F:DNA binding"/>
    <property type="evidence" value="ECO:0007669"/>
    <property type="project" value="UniProtKB-KW"/>
</dbReference>
<evidence type="ECO:0000313" key="6">
    <source>
        <dbReference type="EMBL" id="MCZ8536619.1"/>
    </source>
</evidence>
<keyword evidence="3" id="KW-0238">DNA-binding</keyword>
<keyword evidence="7" id="KW-1185">Reference proteome</keyword>
<dbReference type="Proteomes" id="UP001152173">
    <property type="component" value="Unassembled WGS sequence"/>
</dbReference>
<gene>
    <name evidence="6" type="ORF">M9R32_05410</name>
</gene>
<proteinExistence type="predicted"/>
<dbReference type="GO" id="GO:0006302">
    <property type="term" value="P:double-strand break repair"/>
    <property type="evidence" value="ECO:0007669"/>
    <property type="project" value="TreeGrafter"/>
</dbReference>
<feature type="domain" description="Helicase C-terminal" evidence="5">
    <location>
        <begin position="308"/>
        <end position="450"/>
    </location>
</feature>
<organism evidence="6 7">
    <name type="scientific">Paenisporosarcina quisquiliarum</name>
    <dbReference type="NCBI Taxonomy" id="365346"/>
    <lineage>
        <taxon>Bacteria</taxon>
        <taxon>Bacillati</taxon>
        <taxon>Bacillota</taxon>
        <taxon>Bacilli</taxon>
        <taxon>Bacillales</taxon>
        <taxon>Caryophanaceae</taxon>
        <taxon>Paenisporosarcina</taxon>
    </lineage>
</organism>
<dbReference type="InterPro" id="IPR014001">
    <property type="entry name" value="Helicase_ATP-bd"/>
</dbReference>
<dbReference type="EMBL" id="JAMKBJ010000003">
    <property type="protein sequence ID" value="MCZ8536619.1"/>
    <property type="molecule type" value="Genomic_DNA"/>
</dbReference>
<dbReference type="AlphaFoldDB" id="A0A9X3LHN9"/>
<dbReference type="SUPFAM" id="SSF52540">
    <property type="entry name" value="P-loop containing nucleoside triphosphate hydrolases"/>
    <property type="match status" value="1"/>
</dbReference>
<dbReference type="Pfam" id="PF00271">
    <property type="entry name" value="Helicase_C"/>
    <property type="match status" value="1"/>
</dbReference>
<keyword evidence="2" id="KW-0067">ATP-binding</keyword>
<dbReference type="InterPro" id="IPR001650">
    <property type="entry name" value="Helicase_C-like"/>
</dbReference>
<dbReference type="GO" id="GO:0043138">
    <property type="term" value="F:3'-5' DNA helicase activity"/>
    <property type="evidence" value="ECO:0007669"/>
    <property type="project" value="TreeGrafter"/>
</dbReference>
<evidence type="ECO:0000259" key="4">
    <source>
        <dbReference type="PROSITE" id="PS51192"/>
    </source>
</evidence>
<evidence type="ECO:0000256" key="1">
    <source>
        <dbReference type="ARBA" id="ARBA00022741"/>
    </source>
</evidence>
<keyword evidence="6" id="KW-0378">Hydrolase</keyword>
<evidence type="ECO:0000256" key="2">
    <source>
        <dbReference type="ARBA" id="ARBA00022840"/>
    </source>
</evidence>
<name>A0A9X3LHN9_9BACL</name>
<dbReference type="GO" id="GO:0006310">
    <property type="term" value="P:DNA recombination"/>
    <property type="evidence" value="ECO:0007669"/>
    <property type="project" value="TreeGrafter"/>
</dbReference>
<dbReference type="GO" id="GO:0016787">
    <property type="term" value="F:hydrolase activity"/>
    <property type="evidence" value="ECO:0007669"/>
    <property type="project" value="InterPro"/>
</dbReference>
<dbReference type="InterPro" id="IPR006935">
    <property type="entry name" value="Helicase/UvrB_N"/>
</dbReference>
<evidence type="ECO:0000259" key="5">
    <source>
        <dbReference type="PROSITE" id="PS51194"/>
    </source>
</evidence>
<feature type="domain" description="Helicase ATP-binding" evidence="4">
    <location>
        <begin position="128"/>
        <end position="280"/>
    </location>
</feature>
<keyword evidence="1" id="KW-0547">Nucleotide-binding</keyword>
<sequence>MEEIQTFLSGRIWLKEKTPFPLPTIEDYIQKGFIIPHKGIQSKQLSRILKSKQHHCRRCGFEQLSSFQCAKCKGPCLYCRHCIRMGRVSSCTVLITWSGPGIKQVPSHLFSWEGKLTPKQDLASKELLQSVRQNQSHLIHAVCGAGKTELLFPAVFDLLERGKRVCVATPRTDVVLELAPRFQQVFPQTVIHSLYGGSPEYTNYAQLIIATTHQLYRFEEAFDVIFVDEADAFPYTLDVTLQNAVNKAKKKAAAVHTITATPSDELLRQTVNKSVISGRFHGFPLPVPRFVGLWNYKKHIRIGAIPQKLKKWTMHCLHQNQPFLIFFPTIELMEQALPLFLILHSEILSVHAEDPNRKEKVLKLRERKVIGLLTTTILERGITIPDVQVAVVGADELIFTSSALIQIGGRVGRSIEYPNGDLVFFHHGISYAMDKAKETIEAHNKDSGFK</sequence>
<dbReference type="PANTHER" id="PTHR30580">
    <property type="entry name" value="PRIMOSOMAL PROTEIN N"/>
    <property type="match status" value="1"/>
</dbReference>
<dbReference type="GO" id="GO:0006270">
    <property type="term" value="P:DNA replication initiation"/>
    <property type="evidence" value="ECO:0007669"/>
    <property type="project" value="TreeGrafter"/>
</dbReference>
<evidence type="ECO:0000256" key="3">
    <source>
        <dbReference type="ARBA" id="ARBA00023125"/>
    </source>
</evidence>
<reference evidence="6" key="1">
    <citation type="submission" date="2022-05" db="EMBL/GenBank/DDBJ databases">
        <authorList>
            <person name="Colautti A."/>
            <person name="Iacumin L."/>
        </authorList>
    </citation>
    <scope>NUCLEOTIDE SEQUENCE</scope>
    <source>
        <strain evidence="6">SK 55</strain>
    </source>
</reference>
<evidence type="ECO:0000313" key="7">
    <source>
        <dbReference type="Proteomes" id="UP001152173"/>
    </source>
</evidence>
<keyword evidence="6" id="KW-0347">Helicase</keyword>
<accession>A0A9X3LHN9</accession>
<dbReference type="Gene3D" id="3.40.50.300">
    <property type="entry name" value="P-loop containing nucleotide triphosphate hydrolases"/>
    <property type="match status" value="2"/>
</dbReference>
<comment type="caution">
    <text evidence="6">The sequence shown here is derived from an EMBL/GenBank/DDBJ whole genome shotgun (WGS) entry which is preliminary data.</text>
</comment>
<dbReference type="RefSeq" id="WP_269925716.1">
    <property type="nucleotide sequence ID" value="NZ_JAMKBJ010000003.1"/>
</dbReference>
<dbReference type="PANTHER" id="PTHR30580:SF1">
    <property type="entry name" value="COMF OPERON PROTEIN 1"/>
    <property type="match status" value="1"/>
</dbReference>
<dbReference type="InterPro" id="IPR027417">
    <property type="entry name" value="P-loop_NTPase"/>
</dbReference>
<dbReference type="Pfam" id="PF04851">
    <property type="entry name" value="ResIII"/>
    <property type="match status" value="1"/>
</dbReference>
<dbReference type="PROSITE" id="PS51192">
    <property type="entry name" value="HELICASE_ATP_BIND_1"/>
    <property type="match status" value="1"/>
</dbReference>
<dbReference type="GO" id="GO:0005524">
    <property type="term" value="F:ATP binding"/>
    <property type="evidence" value="ECO:0007669"/>
    <property type="project" value="UniProtKB-KW"/>
</dbReference>
<protein>
    <submittedName>
        <fullName evidence="6">DEAD/DEAH box helicase family protein</fullName>
    </submittedName>
</protein>
<dbReference type="SMART" id="SM00487">
    <property type="entry name" value="DEXDc"/>
    <property type="match status" value="1"/>
</dbReference>